<protein>
    <submittedName>
        <fullName evidence="1">Uncharacterized protein</fullName>
    </submittedName>
</protein>
<keyword evidence="2" id="KW-1185">Reference proteome</keyword>
<dbReference type="OrthoDB" id="9892591at2"/>
<accession>A0A2P8HB19</accession>
<reference evidence="1 2" key="1">
    <citation type="submission" date="2018-03" db="EMBL/GenBank/DDBJ databases">
        <title>Genomic Encyclopedia of Archaeal and Bacterial Type Strains, Phase II (KMG-II): from individual species to whole genera.</title>
        <authorList>
            <person name="Goeker M."/>
        </authorList>
    </citation>
    <scope>NUCLEOTIDE SEQUENCE [LARGE SCALE GENOMIC DNA]</scope>
    <source>
        <strain evidence="1 2">DSM 24859</strain>
    </source>
</reference>
<evidence type="ECO:0000313" key="2">
    <source>
        <dbReference type="Proteomes" id="UP000240971"/>
    </source>
</evidence>
<organism evidence="1 2">
    <name type="scientific">Chitinophaga niastensis</name>
    <dbReference type="NCBI Taxonomy" id="536980"/>
    <lineage>
        <taxon>Bacteria</taxon>
        <taxon>Pseudomonadati</taxon>
        <taxon>Bacteroidota</taxon>
        <taxon>Chitinophagia</taxon>
        <taxon>Chitinophagales</taxon>
        <taxon>Chitinophagaceae</taxon>
        <taxon>Chitinophaga</taxon>
    </lineage>
</organism>
<dbReference type="RefSeq" id="WP_106531018.1">
    <property type="nucleotide sequence ID" value="NZ_PYAW01000008.1"/>
</dbReference>
<dbReference type="AlphaFoldDB" id="A0A2P8HB19"/>
<name>A0A2P8HB19_CHINA</name>
<gene>
    <name evidence="1" type="ORF">CLV51_108103</name>
</gene>
<sequence>MTNICIKVLTHKDYRVIFGVSEKTAKTWIAEDRRKVGSKRITDHHLKYLYGVTIDPQEGNNGVKKG</sequence>
<dbReference type="Proteomes" id="UP000240971">
    <property type="component" value="Unassembled WGS sequence"/>
</dbReference>
<dbReference type="EMBL" id="PYAW01000008">
    <property type="protein sequence ID" value="PSL43414.1"/>
    <property type="molecule type" value="Genomic_DNA"/>
</dbReference>
<comment type="caution">
    <text evidence="1">The sequence shown here is derived from an EMBL/GenBank/DDBJ whole genome shotgun (WGS) entry which is preliminary data.</text>
</comment>
<evidence type="ECO:0000313" key="1">
    <source>
        <dbReference type="EMBL" id="PSL43414.1"/>
    </source>
</evidence>
<proteinExistence type="predicted"/>